<reference evidence="2" key="1">
    <citation type="submission" date="2023-08" db="EMBL/GenBank/DDBJ databases">
        <title>Pelteobagrus vachellii genome.</title>
        <authorList>
            <person name="Liu H."/>
        </authorList>
    </citation>
    <scope>NUCLEOTIDE SEQUENCE</scope>
    <source>
        <strain evidence="2">PRFRI_2022a</strain>
        <tissue evidence="2">Muscle</tissue>
    </source>
</reference>
<dbReference type="Proteomes" id="UP001187315">
    <property type="component" value="Unassembled WGS sequence"/>
</dbReference>
<protein>
    <submittedName>
        <fullName evidence="2">Uncharacterized protein</fullName>
    </submittedName>
</protein>
<dbReference type="PANTHER" id="PTHR34833:SF1">
    <property type="entry name" value="GENE, 17359-RELATED"/>
    <property type="match status" value="1"/>
</dbReference>
<comment type="caution">
    <text evidence="2">The sequence shown here is derived from an EMBL/GenBank/DDBJ whole genome shotgun (WGS) entry which is preliminary data.</text>
</comment>
<name>A0AA88MJG5_TACVA</name>
<proteinExistence type="predicted"/>
<evidence type="ECO:0000256" key="1">
    <source>
        <dbReference type="SAM" id="MobiDB-lite"/>
    </source>
</evidence>
<evidence type="ECO:0000313" key="3">
    <source>
        <dbReference type="Proteomes" id="UP001187315"/>
    </source>
</evidence>
<dbReference type="EMBL" id="JAVHJS010000013">
    <property type="protein sequence ID" value="KAK2839045.1"/>
    <property type="molecule type" value="Genomic_DNA"/>
</dbReference>
<sequence>MRGKDCRTNPTRRGVGQRILFTGPDGIGNYRVRLCDFPHSIGIGALSSEATGDLNYLFRHAPCALPWLPKHCYVGGVGWGIEHGLRLNARSLLSNTQIKRSEFRSVMEDKISQIFQTSWQATPCFLDRQEPSSRGDQSVYENDSLDTNNQIRVRKRRSSEKTSANKTHQSDFTLPAIARGRT</sequence>
<feature type="region of interest" description="Disordered" evidence="1">
    <location>
        <begin position="127"/>
        <end position="182"/>
    </location>
</feature>
<dbReference type="InterPro" id="IPR027814">
    <property type="entry name" value="DUF4562"/>
</dbReference>
<accession>A0AA88MJG5</accession>
<feature type="compositionally biased region" description="Polar residues" evidence="1">
    <location>
        <begin position="161"/>
        <end position="172"/>
    </location>
</feature>
<feature type="compositionally biased region" description="Polar residues" evidence="1">
    <location>
        <begin position="134"/>
        <end position="151"/>
    </location>
</feature>
<dbReference type="PANTHER" id="PTHR34833">
    <property type="entry name" value="GENE, 17359-RELATED"/>
    <property type="match status" value="1"/>
</dbReference>
<evidence type="ECO:0000313" key="2">
    <source>
        <dbReference type="EMBL" id="KAK2839045.1"/>
    </source>
</evidence>
<keyword evidence="3" id="KW-1185">Reference proteome</keyword>
<organism evidence="2 3">
    <name type="scientific">Tachysurus vachellii</name>
    <name type="common">Darkbarbel catfish</name>
    <name type="synonym">Pelteobagrus vachellii</name>
    <dbReference type="NCBI Taxonomy" id="175792"/>
    <lineage>
        <taxon>Eukaryota</taxon>
        <taxon>Metazoa</taxon>
        <taxon>Chordata</taxon>
        <taxon>Craniata</taxon>
        <taxon>Vertebrata</taxon>
        <taxon>Euteleostomi</taxon>
        <taxon>Actinopterygii</taxon>
        <taxon>Neopterygii</taxon>
        <taxon>Teleostei</taxon>
        <taxon>Ostariophysi</taxon>
        <taxon>Siluriformes</taxon>
        <taxon>Bagridae</taxon>
        <taxon>Tachysurus</taxon>
    </lineage>
</organism>
<dbReference type="AlphaFoldDB" id="A0AA88MJG5"/>
<dbReference type="Pfam" id="PF15123">
    <property type="entry name" value="DUF4562"/>
    <property type="match status" value="1"/>
</dbReference>
<gene>
    <name evidence="2" type="ORF">Q7C36_013859</name>
</gene>